<feature type="signal peptide" evidence="8">
    <location>
        <begin position="1"/>
        <end position="28"/>
    </location>
</feature>
<reference evidence="10 11" key="1">
    <citation type="submission" date="2015-11" db="EMBL/GenBank/DDBJ databases">
        <title>Genomic analysis of 38 Legionella species identifies large and diverse effector repertoires.</title>
        <authorList>
            <person name="Burstein D."/>
            <person name="Amaro F."/>
            <person name="Zusman T."/>
            <person name="Lifshitz Z."/>
            <person name="Cohen O."/>
            <person name="Gilbert J.A."/>
            <person name="Pupko T."/>
            <person name="Shuman H.A."/>
            <person name="Segal G."/>
        </authorList>
    </citation>
    <scope>NUCLEOTIDE SEQUENCE [LARGE SCALE GENOMIC DNA]</scope>
    <source>
        <strain evidence="10 11">BL-540</strain>
    </source>
</reference>
<dbReference type="GO" id="GO:0071555">
    <property type="term" value="P:cell wall organization"/>
    <property type="evidence" value="ECO:0007669"/>
    <property type="project" value="UniProtKB-UniRule"/>
</dbReference>
<evidence type="ECO:0000256" key="1">
    <source>
        <dbReference type="ARBA" id="ARBA00004752"/>
    </source>
</evidence>
<dbReference type="PANTHER" id="PTHR36699:SF1">
    <property type="entry name" value="L,D-TRANSPEPTIDASE YAFK-RELATED"/>
    <property type="match status" value="1"/>
</dbReference>
<feature type="domain" description="L,D-TPase catalytic" evidence="9">
    <location>
        <begin position="37"/>
        <end position="170"/>
    </location>
</feature>
<dbReference type="GO" id="GO:0004180">
    <property type="term" value="F:carboxypeptidase activity"/>
    <property type="evidence" value="ECO:0007669"/>
    <property type="project" value="UniProtKB-ARBA"/>
</dbReference>
<evidence type="ECO:0000256" key="2">
    <source>
        <dbReference type="ARBA" id="ARBA00005992"/>
    </source>
</evidence>
<comment type="pathway">
    <text evidence="1 7">Cell wall biogenesis; peptidoglycan biosynthesis.</text>
</comment>
<name>A0A0W0VCE1_9GAMM</name>
<gene>
    <name evidence="10" type="ORF">Ljor_2085</name>
</gene>
<proteinExistence type="inferred from homology"/>
<accession>A0A0W0VCE1</accession>
<evidence type="ECO:0000259" key="9">
    <source>
        <dbReference type="PROSITE" id="PS52029"/>
    </source>
</evidence>
<dbReference type="GO" id="GO:0016740">
    <property type="term" value="F:transferase activity"/>
    <property type="evidence" value="ECO:0007669"/>
    <property type="project" value="UniProtKB-KW"/>
</dbReference>
<dbReference type="GO" id="GO:0008360">
    <property type="term" value="P:regulation of cell shape"/>
    <property type="evidence" value="ECO:0007669"/>
    <property type="project" value="UniProtKB-UniRule"/>
</dbReference>
<dbReference type="PROSITE" id="PS52029">
    <property type="entry name" value="LD_TPASE"/>
    <property type="match status" value="1"/>
</dbReference>
<dbReference type="PANTHER" id="PTHR36699">
    <property type="entry name" value="LD-TRANSPEPTIDASE"/>
    <property type="match status" value="1"/>
</dbReference>
<protein>
    <recommendedName>
        <fullName evidence="9">L,D-TPase catalytic domain-containing protein</fullName>
    </recommendedName>
</protein>
<evidence type="ECO:0000256" key="5">
    <source>
        <dbReference type="ARBA" id="ARBA00022984"/>
    </source>
</evidence>
<dbReference type="EMBL" id="LNYJ01000011">
    <property type="protein sequence ID" value="KTD17779.1"/>
    <property type="molecule type" value="Genomic_DNA"/>
</dbReference>
<keyword evidence="8" id="KW-0732">Signal</keyword>
<dbReference type="InterPro" id="IPR038063">
    <property type="entry name" value="Transpep_catalytic_dom"/>
</dbReference>
<dbReference type="InterPro" id="IPR005490">
    <property type="entry name" value="LD_TPept_cat_dom"/>
</dbReference>
<keyword evidence="6 7" id="KW-0961">Cell wall biogenesis/degradation</keyword>
<dbReference type="Gene3D" id="2.40.440.10">
    <property type="entry name" value="L,D-transpeptidase catalytic domain-like"/>
    <property type="match status" value="1"/>
</dbReference>
<evidence type="ECO:0000256" key="8">
    <source>
        <dbReference type="SAM" id="SignalP"/>
    </source>
</evidence>
<evidence type="ECO:0000313" key="11">
    <source>
        <dbReference type="Proteomes" id="UP000055035"/>
    </source>
</evidence>
<dbReference type="GO" id="GO:0009252">
    <property type="term" value="P:peptidoglycan biosynthetic process"/>
    <property type="evidence" value="ECO:0007669"/>
    <property type="project" value="UniProtKB-UniPathway"/>
</dbReference>
<keyword evidence="5 7" id="KW-0573">Peptidoglycan synthesis</keyword>
<keyword evidence="3" id="KW-0808">Transferase</keyword>
<evidence type="ECO:0000313" key="10">
    <source>
        <dbReference type="EMBL" id="KTD17779.1"/>
    </source>
</evidence>
<dbReference type="Pfam" id="PF03734">
    <property type="entry name" value="YkuD"/>
    <property type="match status" value="1"/>
</dbReference>
<comment type="similarity">
    <text evidence="2">Belongs to the YkuD family.</text>
</comment>
<keyword evidence="4 7" id="KW-0133">Cell shape</keyword>
<feature type="active site" description="Nucleophile" evidence="7">
    <location>
        <position position="143"/>
    </location>
</feature>
<keyword evidence="11" id="KW-1185">Reference proteome</keyword>
<dbReference type="UniPathway" id="UPA00219"/>
<dbReference type="AlphaFoldDB" id="A0A0W0VCE1"/>
<dbReference type="Proteomes" id="UP000055035">
    <property type="component" value="Unassembled WGS sequence"/>
</dbReference>
<dbReference type="PATRIC" id="fig|456.5.peg.2235"/>
<evidence type="ECO:0000256" key="3">
    <source>
        <dbReference type="ARBA" id="ARBA00022679"/>
    </source>
</evidence>
<comment type="caution">
    <text evidence="10">The sequence shown here is derived from an EMBL/GenBank/DDBJ whole genome shotgun (WGS) entry which is preliminary data.</text>
</comment>
<evidence type="ECO:0000256" key="6">
    <source>
        <dbReference type="ARBA" id="ARBA00023316"/>
    </source>
</evidence>
<dbReference type="STRING" id="456.Ljor_2085"/>
<evidence type="ECO:0000256" key="7">
    <source>
        <dbReference type="PROSITE-ProRule" id="PRU01373"/>
    </source>
</evidence>
<sequence>MQYYLSIIMKIKAIFLMFSMVLPAALFASTAACPLSNGINVLTNKRILNICKQGTVVKAFKVALGYKGVGKKRAGDNKTPIGLYGLAHPRKSSQFKVFIPILYPTSKQLAAGYTGRDVGIHGPTQTPSLFGWLNHLPYSTRGCIAVGKNNQIEYVANWLKANPGARVLII</sequence>
<evidence type="ECO:0000256" key="4">
    <source>
        <dbReference type="ARBA" id="ARBA00022960"/>
    </source>
</evidence>
<organism evidence="10 11">
    <name type="scientific">Legionella jordanis</name>
    <dbReference type="NCBI Taxonomy" id="456"/>
    <lineage>
        <taxon>Bacteria</taxon>
        <taxon>Pseudomonadati</taxon>
        <taxon>Pseudomonadota</taxon>
        <taxon>Gammaproteobacteria</taxon>
        <taxon>Legionellales</taxon>
        <taxon>Legionellaceae</taxon>
        <taxon>Legionella</taxon>
    </lineage>
</organism>
<feature type="active site" description="Proton donor/acceptor" evidence="7">
    <location>
        <position position="121"/>
    </location>
</feature>
<feature type="chain" id="PRO_5006914672" description="L,D-TPase catalytic domain-containing protein" evidence="8">
    <location>
        <begin position="29"/>
        <end position="170"/>
    </location>
</feature>
<dbReference type="SUPFAM" id="SSF141523">
    <property type="entry name" value="L,D-transpeptidase catalytic domain-like"/>
    <property type="match status" value="1"/>
</dbReference>